<keyword evidence="3" id="KW-1185">Reference proteome</keyword>
<comment type="caution">
    <text evidence="2">The sequence shown here is derived from an EMBL/GenBank/DDBJ whole genome shotgun (WGS) entry which is preliminary data.</text>
</comment>
<evidence type="ECO:0000256" key="1">
    <source>
        <dbReference type="ARBA" id="ARBA00005535"/>
    </source>
</evidence>
<accession>A0A8J6L564</accession>
<dbReference type="PANTHER" id="PTHR13618:SF1">
    <property type="entry name" value="PROTEIN ROGDI HOMOLOG"/>
    <property type="match status" value="1"/>
</dbReference>
<reference evidence="2" key="1">
    <citation type="journal article" date="2020" name="J Insects Food Feed">
        <title>The yellow mealworm (Tenebrio molitor) genome: a resource for the emerging insects as food and feed industry.</title>
        <authorList>
            <person name="Eriksson T."/>
            <person name="Andere A."/>
            <person name="Kelstrup H."/>
            <person name="Emery V."/>
            <person name="Picard C."/>
        </authorList>
    </citation>
    <scope>NUCLEOTIDE SEQUENCE</scope>
    <source>
        <strain evidence="2">Stoneville</strain>
        <tissue evidence="2">Whole head</tissue>
    </source>
</reference>
<dbReference type="InterPro" id="IPR028241">
    <property type="entry name" value="RAVE2/Rogdi"/>
</dbReference>
<reference evidence="2" key="2">
    <citation type="submission" date="2021-08" db="EMBL/GenBank/DDBJ databases">
        <authorList>
            <person name="Eriksson T."/>
        </authorList>
    </citation>
    <scope>NUCLEOTIDE SEQUENCE</scope>
    <source>
        <strain evidence="2">Stoneville</strain>
        <tissue evidence="2">Whole head</tissue>
    </source>
</reference>
<gene>
    <name evidence="2" type="ORF">GEV33_011371</name>
</gene>
<proteinExistence type="inferred from homology"/>
<sequence length="379" mass="43327">MTDLCLLSMGRLRSNSSDDSPLNCLNPSPDRFQWGKFPLGPQFDASATTTVTLVKQFCFHVINLDYTRFKLRLLIWNLASVRSQRHHKCHNLSTMVDCEKEEALNLVITQSIVKSEVMLAFLLKQKEFEWVLHQEVHKGLEQIHQILTECATRFPVRLYGHDNSNKQDKFVLSVPSDQVKCVVTLTGDSITHADINFKVTRQTNTTIVRTTIQNDCPWKLQQVQDAANHLQQAINHIDDVGKNYKFKSSDEVLHMLGNILGSLQRGRTSLIVPRKRAMDDLMRSLNMKSLNPNLSEDLAISFYIQSHKLIFAIYQLTNNHGTMKYDSTHAESSVPWLNEVLVFFTVGLQLCQQLKDKICVFSQYKDFTVGSRPSSPSQL</sequence>
<dbReference type="PANTHER" id="PTHR13618">
    <property type="entry name" value="LEUCINE ZIPPER CONTAINING TRANSCRIPTION FACTOR LZF1"/>
    <property type="match status" value="1"/>
</dbReference>
<dbReference type="AlphaFoldDB" id="A0A8J6L564"/>
<dbReference type="GO" id="GO:0043291">
    <property type="term" value="C:RAVE complex"/>
    <property type="evidence" value="ECO:0007669"/>
    <property type="project" value="TreeGrafter"/>
</dbReference>
<comment type="similarity">
    <text evidence="1">Belongs to the rogdi family.</text>
</comment>
<evidence type="ECO:0000313" key="2">
    <source>
        <dbReference type="EMBL" id="KAH0811419.1"/>
    </source>
</evidence>
<organism evidence="2 3">
    <name type="scientific">Tenebrio molitor</name>
    <name type="common">Yellow mealworm beetle</name>
    <dbReference type="NCBI Taxonomy" id="7067"/>
    <lineage>
        <taxon>Eukaryota</taxon>
        <taxon>Metazoa</taxon>
        <taxon>Ecdysozoa</taxon>
        <taxon>Arthropoda</taxon>
        <taxon>Hexapoda</taxon>
        <taxon>Insecta</taxon>
        <taxon>Pterygota</taxon>
        <taxon>Neoptera</taxon>
        <taxon>Endopterygota</taxon>
        <taxon>Coleoptera</taxon>
        <taxon>Polyphaga</taxon>
        <taxon>Cucujiformia</taxon>
        <taxon>Tenebrionidae</taxon>
        <taxon>Tenebrio</taxon>
    </lineage>
</organism>
<dbReference type="Proteomes" id="UP000719412">
    <property type="component" value="Unassembled WGS sequence"/>
</dbReference>
<name>A0A8J6L564_TENMO</name>
<protein>
    <recommendedName>
        <fullName evidence="4">Protein rogdi</fullName>
    </recommendedName>
</protein>
<dbReference type="Pfam" id="PF10259">
    <property type="entry name" value="Rogdi_lz"/>
    <property type="match status" value="1"/>
</dbReference>
<dbReference type="EMBL" id="JABDTM020026814">
    <property type="protein sequence ID" value="KAH0811419.1"/>
    <property type="molecule type" value="Genomic_DNA"/>
</dbReference>
<evidence type="ECO:0008006" key="4">
    <source>
        <dbReference type="Google" id="ProtNLM"/>
    </source>
</evidence>
<evidence type="ECO:0000313" key="3">
    <source>
        <dbReference type="Proteomes" id="UP000719412"/>
    </source>
</evidence>